<organism evidence="1 2">
    <name type="scientific">Gluconobacter japonicus</name>
    <dbReference type="NCBI Taxonomy" id="376620"/>
    <lineage>
        <taxon>Bacteria</taxon>
        <taxon>Pseudomonadati</taxon>
        <taxon>Pseudomonadota</taxon>
        <taxon>Alphaproteobacteria</taxon>
        <taxon>Acetobacterales</taxon>
        <taxon>Acetobacteraceae</taxon>
        <taxon>Gluconobacter</taxon>
    </lineage>
</organism>
<name>A0A9Q2FIW7_GLUJA</name>
<gene>
    <name evidence="1" type="ORF">HKD32_03540</name>
</gene>
<dbReference type="Proteomes" id="UP000661006">
    <property type="component" value="Unassembled WGS sequence"/>
</dbReference>
<sequence>MHSYKKLCIEALTVQTVSSSEEQMLVTYDPNEPIELKKFSDSIGALADEYHSYIRKNYKFSPDNFPEIRIREIRKGSIIVDLFNSVISGGFFDDADKINHGLEFFKNIKGLTSFFLGKSKEPPKNTTTSTVKNLIDMVEPISQDVGGNMIFHASGNGTINININQSEANLISRRGENWIAQQKIPTKKTYTKEIFYWYQTRDTFSNKTGDKGIVESIIKRPVNTYISNEEIKSKMIEGEFFNKYYLVDLVVDDIEEKPSLYRIINLIKIYDK</sequence>
<dbReference type="EMBL" id="JABCQN010000002">
    <property type="protein sequence ID" value="MBF0869934.1"/>
    <property type="molecule type" value="Genomic_DNA"/>
</dbReference>
<evidence type="ECO:0000313" key="2">
    <source>
        <dbReference type="Proteomes" id="UP000661006"/>
    </source>
</evidence>
<comment type="caution">
    <text evidence="1">The sequence shown here is derived from an EMBL/GenBank/DDBJ whole genome shotgun (WGS) entry which is preliminary data.</text>
</comment>
<accession>A0A9Q2FIW7</accession>
<protein>
    <submittedName>
        <fullName evidence="1">Uncharacterized protein</fullName>
    </submittedName>
</protein>
<evidence type="ECO:0000313" key="1">
    <source>
        <dbReference type="EMBL" id="MBF0869934.1"/>
    </source>
</evidence>
<dbReference type="GeneID" id="81473756"/>
<dbReference type="RefSeq" id="WP_194257554.1">
    <property type="nucleotide sequence ID" value="NZ_JABCQN010000002.1"/>
</dbReference>
<reference evidence="1" key="1">
    <citation type="submission" date="2020-04" db="EMBL/GenBank/DDBJ databases">
        <authorList>
            <person name="Sombolestani A."/>
        </authorList>
    </citation>
    <scope>NUCLEOTIDE SEQUENCE</scope>
    <source>
        <strain evidence="1">R71697</strain>
    </source>
</reference>
<dbReference type="AlphaFoldDB" id="A0A9Q2FIW7"/>
<reference evidence="1" key="2">
    <citation type="submission" date="2020-11" db="EMBL/GenBank/DDBJ databases">
        <title>Description of novel Gluconobacter species.</title>
        <authorList>
            <person name="Cleenwerck I."/>
            <person name="Cnockaert M."/>
            <person name="Borremans W."/>
            <person name="Wieme A.D."/>
            <person name="De Vuyst L."/>
            <person name="Vandamme P."/>
        </authorList>
    </citation>
    <scope>NUCLEOTIDE SEQUENCE</scope>
    <source>
        <strain evidence="1">R71697</strain>
    </source>
</reference>
<proteinExistence type="predicted"/>